<dbReference type="GO" id="GO:0061710">
    <property type="term" value="F:L-threonylcarbamoyladenylate synthase"/>
    <property type="evidence" value="ECO:0007669"/>
    <property type="project" value="UniProtKB-EC"/>
</dbReference>
<comment type="similarity">
    <text evidence="4">Belongs to the SUA5 family.</text>
</comment>
<evidence type="ECO:0000313" key="18">
    <source>
        <dbReference type="Proteomes" id="UP000274131"/>
    </source>
</evidence>
<keyword evidence="9" id="KW-0808">Transferase</keyword>
<dbReference type="NCBIfam" id="TIGR00057">
    <property type="entry name" value="L-threonylcarbamoyladenylate synthase"/>
    <property type="match status" value="1"/>
</dbReference>
<evidence type="ECO:0000256" key="8">
    <source>
        <dbReference type="ARBA" id="ARBA00022490"/>
    </source>
</evidence>
<evidence type="ECO:0000256" key="5">
    <source>
        <dbReference type="ARBA" id="ARBA00012584"/>
    </source>
</evidence>
<evidence type="ECO:0000256" key="4">
    <source>
        <dbReference type="ARBA" id="ARBA00007663"/>
    </source>
</evidence>
<dbReference type="Pfam" id="PF01300">
    <property type="entry name" value="Sua5_yciO_yrdC"/>
    <property type="match status" value="1"/>
</dbReference>
<reference evidence="17 18" key="2">
    <citation type="submission" date="2018-10" db="EMBL/GenBank/DDBJ databases">
        <authorList>
            <consortium name="Pathogen Informatics"/>
        </authorList>
    </citation>
    <scope>NUCLEOTIDE SEQUENCE [LARGE SCALE GENOMIC DNA]</scope>
</reference>
<evidence type="ECO:0000256" key="10">
    <source>
        <dbReference type="ARBA" id="ARBA00022946"/>
    </source>
</evidence>
<evidence type="ECO:0000256" key="12">
    <source>
        <dbReference type="ARBA" id="ARBA00023136"/>
    </source>
</evidence>
<keyword evidence="8" id="KW-0963">Cytoplasm</keyword>
<protein>
    <recommendedName>
        <fullName evidence="6">Threonylcarbamoyl-AMP synthase</fullName>
        <ecNumber evidence="5">2.7.7.87</ecNumber>
    </recommendedName>
</protein>
<evidence type="ECO:0000256" key="7">
    <source>
        <dbReference type="ARBA" id="ARBA00022475"/>
    </source>
</evidence>
<dbReference type="AlphaFoldDB" id="A0A0N4UWD2"/>
<dbReference type="PROSITE" id="PS51163">
    <property type="entry name" value="YRDC"/>
    <property type="match status" value="1"/>
</dbReference>
<dbReference type="GO" id="GO:0003725">
    <property type="term" value="F:double-stranded RNA binding"/>
    <property type="evidence" value="ECO:0007669"/>
    <property type="project" value="InterPro"/>
</dbReference>
<dbReference type="EC" id="2.7.7.87" evidence="5"/>
<name>A0A0N4UWD2_ENTVE</name>
<dbReference type="GO" id="GO:0000049">
    <property type="term" value="F:tRNA binding"/>
    <property type="evidence" value="ECO:0007669"/>
    <property type="project" value="TreeGrafter"/>
</dbReference>
<dbReference type="InterPro" id="IPR017945">
    <property type="entry name" value="DHBP_synth_RibB-like_a/b_dom"/>
</dbReference>
<proteinExistence type="inferred from homology"/>
<dbReference type="GO" id="GO:0006450">
    <property type="term" value="P:regulation of translational fidelity"/>
    <property type="evidence" value="ECO:0007669"/>
    <property type="project" value="TreeGrafter"/>
</dbReference>
<comment type="subcellular location">
    <subcellularLocation>
        <location evidence="2">Cell membrane</location>
        <topology evidence="2">Peripheral membrane protein</topology>
    </subcellularLocation>
    <subcellularLocation>
        <location evidence="3">Cytoplasm</location>
    </subcellularLocation>
    <subcellularLocation>
        <location evidence="1">Mitochondrion</location>
    </subcellularLocation>
</comment>
<evidence type="ECO:0000256" key="15">
    <source>
        <dbReference type="ARBA" id="ARBA00063146"/>
    </source>
</evidence>
<evidence type="ECO:0000256" key="6">
    <source>
        <dbReference type="ARBA" id="ARBA00015492"/>
    </source>
</evidence>
<dbReference type="GO" id="GO:0005739">
    <property type="term" value="C:mitochondrion"/>
    <property type="evidence" value="ECO:0007669"/>
    <property type="project" value="UniProtKB-SubCell"/>
</dbReference>
<comment type="subunit">
    <text evidence="15">Interacts with RSC1A1.</text>
</comment>
<evidence type="ECO:0000313" key="17">
    <source>
        <dbReference type="EMBL" id="VDD86351.1"/>
    </source>
</evidence>
<feature type="domain" description="YrdC-like" evidence="16">
    <location>
        <begin position="6"/>
        <end position="193"/>
    </location>
</feature>
<evidence type="ECO:0000256" key="1">
    <source>
        <dbReference type="ARBA" id="ARBA00004173"/>
    </source>
</evidence>
<dbReference type="OrthoDB" id="3648309at2759"/>
<keyword evidence="10" id="KW-0809">Transit peptide</keyword>
<comment type="function">
    <text evidence="14">Cytoplasmic and mitochondrial threonylcarbamoyl-AMP synthase required for the formation of a threonylcarbamoyl group on adenosine at position 37 (t(6)A37) in tRNAs that read codons beginning with adenine. Catalyzes the conversion of L-threonine, HCO(3)(-)/CO(2) and ATP to give threonylcarbamoyl-AMP (TC-AMP) as the acyladenylate intermediate, with the release of diphosphate. Participates in t(6)A37 formation in cytoplasmic and mitochondrial tRNAs. May regulate the activity of some transporters.</text>
</comment>
<evidence type="ECO:0000256" key="13">
    <source>
        <dbReference type="ARBA" id="ARBA00048366"/>
    </source>
</evidence>
<dbReference type="WBParaSite" id="EVEC_0000178601-mRNA-1">
    <property type="protein sequence ID" value="EVEC_0000178601-mRNA-1"/>
    <property type="gene ID" value="EVEC_0000178601"/>
</dbReference>
<sequence length="225" mass="24619">MISAFEFALSEAAKVLKDGGVIALPTDTLYGLVATVRNVHKIYNIKQRNFSKPCGLFISDVGQVKKWCSTKLEESTLTRLLPGPVTLLFFRSDHLPSEFNQGIKTVGIRIPKHDFVTQLTKKLTAPLAQTSANLSGDRNPRCIEDFCDLWSKLDLVIDGGEIKGSPGHLSGEGSTVVDMSYEGTYSIIRDGTARTKTEEILRDCGLVARTDGELFAQSINTLPGK</sequence>
<keyword evidence="11" id="KW-0496">Mitochondrion</keyword>
<dbReference type="Gene3D" id="3.90.870.10">
    <property type="entry name" value="DHBP synthase"/>
    <property type="match status" value="1"/>
</dbReference>
<keyword evidence="7" id="KW-1003">Cell membrane</keyword>
<gene>
    <name evidence="17" type="ORF">EVEC_LOCUS1494</name>
</gene>
<dbReference type="SUPFAM" id="SSF55821">
    <property type="entry name" value="YrdC/RibB"/>
    <property type="match status" value="1"/>
</dbReference>
<accession>A0A0N4UWD2</accession>
<comment type="catalytic activity">
    <reaction evidence="13">
        <text>L-threonine + hydrogencarbonate + ATP = L-threonylcarbamoyladenylate + diphosphate + H2O</text>
        <dbReference type="Rhea" id="RHEA:36407"/>
        <dbReference type="ChEBI" id="CHEBI:15377"/>
        <dbReference type="ChEBI" id="CHEBI:17544"/>
        <dbReference type="ChEBI" id="CHEBI:30616"/>
        <dbReference type="ChEBI" id="CHEBI:33019"/>
        <dbReference type="ChEBI" id="CHEBI:57926"/>
        <dbReference type="ChEBI" id="CHEBI:73682"/>
        <dbReference type="EC" id="2.7.7.87"/>
    </reaction>
</comment>
<dbReference type="EMBL" id="UXUI01007218">
    <property type="protein sequence ID" value="VDD86351.1"/>
    <property type="molecule type" value="Genomic_DNA"/>
</dbReference>
<dbReference type="InterPro" id="IPR006070">
    <property type="entry name" value="Sua5-like_dom"/>
</dbReference>
<dbReference type="FunFam" id="3.90.870.10:FF:000007">
    <property type="entry name" value="YrdC N6-threonylcarbamoyltransferase domain containing"/>
    <property type="match status" value="1"/>
</dbReference>
<dbReference type="PANTHER" id="PTHR17490:SF10">
    <property type="entry name" value="THREONYLCARBAMOYL-AMP SYNTHASE"/>
    <property type="match status" value="1"/>
</dbReference>
<evidence type="ECO:0000256" key="3">
    <source>
        <dbReference type="ARBA" id="ARBA00004496"/>
    </source>
</evidence>
<evidence type="ECO:0000256" key="2">
    <source>
        <dbReference type="ARBA" id="ARBA00004202"/>
    </source>
</evidence>
<dbReference type="PANTHER" id="PTHR17490">
    <property type="entry name" value="SUA5"/>
    <property type="match status" value="1"/>
</dbReference>
<dbReference type="InterPro" id="IPR050156">
    <property type="entry name" value="TC-AMP_synthase_SUA5"/>
</dbReference>
<evidence type="ECO:0000256" key="11">
    <source>
        <dbReference type="ARBA" id="ARBA00023128"/>
    </source>
</evidence>
<dbReference type="Proteomes" id="UP000274131">
    <property type="component" value="Unassembled WGS sequence"/>
</dbReference>
<evidence type="ECO:0000259" key="16">
    <source>
        <dbReference type="PROSITE" id="PS51163"/>
    </source>
</evidence>
<keyword evidence="12" id="KW-0472">Membrane</keyword>
<reference evidence="19" key="1">
    <citation type="submission" date="2017-02" db="UniProtKB">
        <authorList>
            <consortium name="WormBaseParasite"/>
        </authorList>
    </citation>
    <scope>IDENTIFICATION</scope>
</reference>
<organism evidence="19">
    <name type="scientific">Enterobius vermicularis</name>
    <name type="common">Human pinworm</name>
    <dbReference type="NCBI Taxonomy" id="51028"/>
    <lineage>
        <taxon>Eukaryota</taxon>
        <taxon>Metazoa</taxon>
        <taxon>Ecdysozoa</taxon>
        <taxon>Nematoda</taxon>
        <taxon>Chromadorea</taxon>
        <taxon>Rhabditida</taxon>
        <taxon>Spirurina</taxon>
        <taxon>Oxyuridomorpha</taxon>
        <taxon>Oxyuroidea</taxon>
        <taxon>Oxyuridae</taxon>
        <taxon>Enterobius</taxon>
    </lineage>
</organism>
<evidence type="ECO:0000256" key="9">
    <source>
        <dbReference type="ARBA" id="ARBA00022679"/>
    </source>
</evidence>
<evidence type="ECO:0000256" key="14">
    <source>
        <dbReference type="ARBA" id="ARBA00058524"/>
    </source>
</evidence>
<dbReference type="STRING" id="51028.A0A0N4UWD2"/>
<dbReference type="GO" id="GO:0005886">
    <property type="term" value="C:plasma membrane"/>
    <property type="evidence" value="ECO:0007669"/>
    <property type="project" value="UniProtKB-SubCell"/>
</dbReference>
<evidence type="ECO:0000313" key="19">
    <source>
        <dbReference type="WBParaSite" id="EVEC_0000178601-mRNA-1"/>
    </source>
</evidence>
<keyword evidence="18" id="KW-1185">Reference proteome</keyword>